<dbReference type="InterPro" id="IPR050490">
    <property type="entry name" value="Bact_solute-bd_prot1"/>
</dbReference>
<evidence type="ECO:0000313" key="3">
    <source>
        <dbReference type="EMBL" id="MBP1891944.1"/>
    </source>
</evidence>
<feature type="region of interest" description="Disordered" evidence="1">
    <location>
        <begin position="28"/>
        <end position="63"/>
    </location>
</feature>
<keyword evidence="4" id="KW-1185">Reference proteome</keyword>
<dbReference type="PANTHER" id="PTHR43649">
    <property type="entry name" value="ARABINOSE-BINDING PROTEIN-RELATED"/>
    <property type="match status" value="1"/>
</dbReference>
<accession>A0ABS4F6T1</accession>
<dbReference type="Proteomes" id="UP000706926">
    <property type="component" value="Unassembled WGS sequence"/>
</dbReference>
<dbReference type="EMBL" id="JAGGKI010000002">
    <property type="protein sequence ID" value="MBP1891944.1"/>
    <property type="molecule type" value="Genomic_DNA"/>
</dbReference>
<organism evidence="3 4">
    <name type="scientific">Paenibacillus lactis</name>
    <dbReference type="NCBI Taxonomy" id="228574"/>
    <lineage>
        <taxon>Bacteria</taxon>
        <taxon>Bacillati</taxon>
        <taxon>Bacillota</taxon>
        <taxon>Bacilli</taxon>
        <taxon>Bacillales</taxon>
        <taxon>Paenibacillaceae</taxon>
        <taxon>Paenibacillus</taxon>
    </lineage>
</organism>
<dbReference type="SUPFAM" id="SSF53850">
    <property type="entry name" value="Periplasmic binding protein-like II"/>
    <property type="match status" value="1"/>
</dbReference>
<dbReference type="Gene3D" id="3.40.190.10">
    <property type="entry name" value="Periplasmic binding protein-like II"/>
    <property type="match status" value="1"/>
</dbReference>
<protein>
    <submittedName>
        <fullName evidence="3">ABC-type glycerol-3-phosphate transport system substrate-binding protein</fullName>
    </submittedName>
</protein>
<sequence length="557" mass="62534">MFPFRRFVSLILITSLITLLAACSGGSANRAEPAPTPVSNDNNDNTTPAEPATGQPAAPSKSGTIQISLRGASAEVWGKVAEAYMAKHPDVKVVVDIKPAEGYRDWLQAQFAAGEPEADFVNTNENSDLNEDQKFVDFKPWLETENPYTGKLWKESFNLDGMGVNLDDPNLQTLQALNFESVQILWMYNKEMFEKAGITDTPKTFNELTAAFDKLKAAGYIPFTIGGNALSLWSGQAGWLMRIYPDQYFRDYVELIRSKPEDYTYMPSIDDNWKFDLNDPYNDSRSNVSTNELRMYKAIKDKVGPYKVEGNPAWREVLTNLKTLFSYAPEGFMGMSEEQAYKLFLTGKAATMVALPSSYWQLPKDFADAEKTGESGGVKSFDFGFFNMPSMEGELVQAPARTIHIYTGFYGFVKKNAEQTALNIDFMMYLTSPEGYKVYLEAVQNSKDASLSGAPLLNDIELPEEMKKTFESFDAIGNTEGLNSPGNVLARGLHDYQPSVQSYIGLISKYFNDEIDVDQLLKQYQADIDAKFEAMLKERKKELSDLEHPERQPPVRQ</sequence>
<dbReference type="PANTHER" id="PTHR43649:SF12">
    <property type="entry name" value="DIACETYLCHITOBIOSE BINDING PROTEIN DASA"/>
    <property type="match status" value="1"/>
</dbReference>
<feature type="compositionally biased region" description="Polar residues" evidence="1">
    <location>
        <begin position="37"/>
        <end position="48"/>
    </location>
</feature>
<dbReference type="GeneID" id="95403053"/>
<dbReference type="InterPro" id="IPR006059">
    <property type="entry name" value="SBP"/>
</dbReference>
<feature type="chain" id="PRO_5046858156" evidence="2">
    <location>
        <begin position="31"/>
        <end position="557"/>
    </location>
</feature>
<dbReference type="PROSITE" id="PS51257">
    <property type="entry name" value="PROKAR_LIPOPROTEIN"/>
    <property type="match status" value="1"/>
</dbReference>
<dbReference type="RefSeq" id="WP_028404137.1">
    <property type="nucleotide sequence ID" value="NZ_CBCSDU010000004.1"/>
</dbReference>
<evidence type="ECO:0000256" key="1">
    <source>
        <dbReference type="SAM" id="MobiDB-lite"/>
    </source>
</evidence>
<name>A0ABS4F6T1_9BACL</name>
<evidence type="ECO:0000313" key="4">
    <source>
        <dbReference type="Proteomes" id="UP000706926"/>
    </source>
</evidence>
<feature type="signal peptide" evidence="2">
    <location>
        <begin position="1"/>
        <end position="30"/>
    </location>
</feature>
<dbReference type="Pfam" id="PF01547">
    <property type="entry name" value="SBP_bac_1"/>
    <property type="match status" value="1"/>
</dbReference>
<proteinExistence type="predicted"/>
<gene>
    <name evidence="3" type="ORF">J2Z18_001016</name>
</gene>
<comment type="caution">
    <text evidence="3">The sequence shown here is derived from an EMBL/GenBank/DDBJ whole genome shotgun (WGS) entry which is preliminary data.</text>
</comment>
<reference evidence="3 4" key="1">
    <citation type="submission" date="2021-03" db="EMBL/GenBank/DDBJ databases">
        <title>Genomic Encyclopedia of Type Strains, Phase IV (KMG-IV): sequencing the most valuable type-strain genomes for metagenomic binning, comparative biology and taxonomic classification.</title>
        <authorList>
            <person name="Goeker M."/>
        </authorList>
    </citation>
    <scope>NUCLEOTIDE SEQUENCE [LARGE SCALE GENOMIC DNA]</scope>
    <source>
        <strain evidence="3 4">DSM 15596</strain>
    </source>
</reference>
<evidence type="ECO:0000256" key="2">
    <source>
        <dbReference type="SAM" id="SignalP"/>
    </source>
</evidence>
<keyword evidence="2" id="KW-0732">Signal</keyword>